<protein>
    <recommendedName>
        <fullName evidence="3">C2H2-type domain-containing protein</fullName>
    </recommendedName>
</protein>
<feature type="coiled-coil region" evidence="1">
    <location>
        <begin position="621"/>
        <end position="648"/>
    </location>
</feature>
<dbReference type="AlphaFoldDB" id="A0AAN8IG81"/>
<keyword evidence="5" id="KW-1185">Reference proteome</keyword>
<evidence type="ECO:0000256" key="2">
    <source>
        <dbReference type="SAM" id="MobiDB-lite"/>
    </source>
</evidence>
<name>A0AAN8IG81_TRICO</name>
<sequence length="1069" mass="121479">MYTPKERRRLECPICQVRLTSQEHLANHCRLYHDDEACVVEERSFNNHMEFEAWKEETEKKFLTFWQLAGKSDHGRHHITYYKCYRCRRQAVDKKRLVTPSCTSFMRKHVDFAKNSGGILVKFCTRHINHDVSAASLPLSKSDKNVITQYLRKGFGTRAIRKQLHELYTDPNVRLHYVSSSDIRKVRASLQSSLQLGKFEGFSRMKGMSKRNHSGVPIPATSLLEESSMYVDDEDGGKGSAVSEVKNEVSSPVKASAHVGIPLLCPSCVKLSERMAQLESVVDKINERLKAIEGSKPFSDSIKKEQLMSDVKMINSSMQFVKAKVEPQTSSVAIPKTVRKKRKPRDPIRIRQCHYCERWMEQKTLITHLPIHGEEAAEEAERMKLAIDKKVRCEVDQCGYIASSEQDYKVHMRKTHLMMNEKKSRHMRVFSNQYRGRSEPKKPQTMMIVHYCTSFLKEIFLHDGTIMVRYCTRHFNHDVSPDNLPLSNGDKNIIARYLQQGLNAGAVQEAIRQVYNDPKLKLYWVTINEIKRVRTSLESGQRRLEELVSTPSVERINDEASTSMLMDHDYEVKAISASSLLHPHSDSDDDRDGSTLSEDAVSDRSPDPGIQADSLLGCSSCVKLNERVAELDAIVKRLKDKVIELEDTQLFNGSVKEEGKSFPCSSEFVFRRTRSRKTLLIMLCVMLEKDKVGISYAQEMYNECKRVRKRICKNHYEETATYIGDEVAMKCENPVQNFFAVPTHVMKAVLAQLEPHRRNIDAYCMLNPFHLAAFHRDFSEGVVRESLGPLQRKELFQSDVEDDGFEPTESTSTEDVESKYMIPCDSPMDSRDVLELDETDPELLNRHFRIKGRQLLKLFRFCPTCGSKISNSIRHVSLTAVGKAPKVHYICTACLPYEKHFEGQEQGASPSREMPSESSEQRAAPVAAVSLRLNRQRRAEEVMNTHMESILSNSFEEESFDSLPPDVNGELQATSAVDLMQAQRFSKDGPERSVAGDGGVSERSSRPGPMAESAHGCLSCAKLSETVVELEAVVQSLNDRVAELQNARLRQNDGFGKGALSKQMCDQSV</sequence>
<feature type="region of interest" description="Disordered" evidence="2">
    <location>
        <begin position="984"/>
        <end position="1014"/>
    </location>
</feature>
<feature type="region of interest" description="Disordered" evidence="2">
    <location>
        <begin position="904"/>
        <end position="925"/>
    </location>
</feature>
<gene>
    <name evidence="4" type="ORF">GCK32_002055</name>
</gene>
<feature type="coiled-coil region" evidence="1">
    <location>
        <begin position="268"/>
        <end position="295"/>
    </location>
</feature>
<dbReference type="SMART" id="SM00355">
    <property type="entry name" value="ZnF_C2H2"/>
    <property type="match status" value="3"/>
</dbReference>
<dbReference type="InterPro" id="IPR013087">
    <property type="entry name" value="Znf_C2H2_type"/>
</dbReference>
<feature type="domain" description="C2H2-type" evidence="3">
    <location>
        <begin position="12"/>
        <end position="33"/>
    </location>
</feature>
<proteinExistence type="predicted"/>
<dbReference type="Proteomes" id="UP001331761">
    <property type="component" value="Unassembled WGS sequence"/>
</dbReference>
<dbReference type="EMBL" id="WIXE01015359">
    <property type="protein sequence ID" value="KAK5973544.1"/>
    <property type="molecule type" value="Genomic_DNA"/>
</dbReference>
<keyword evidence="1" id="KW-0175">Coiled coil</keyword>
<dbReference type="PANTHER" id="PTHR33936">
    <property type="entry name" value="PROTEIN CBG17840"/>
    <property type="match status" value="1"/>
</dbReference>
<dbReference type="InterPro" id="IPR052797">
    <property type="entry name" value="RegFact_GeneExpr_CellDeath"/>
</dbReference>
<accession>A0AAN8IG81</accession>
<evidence type="ECO:0000313" key="5">
    <source>
        <dbReference type="Proteomes" id="UP001331761"/>
    </source>
</evidence>
<reference evidence="4 5" key="1">
    <citation type="submission" date="2019-10" db="EMBL/GenBank/DDBJ databases">
        <title>Assembly and Annotation for the nematode Trichostrongylus colubriformis.</title>
        <authorList>
            <person name="Martin J."/>
        </authorList>
    </citation>
    <scope>NUCLEOTIDE SEQUENCE [LARGE SCALE GENOMIC DNA]</scope>
    <source>
        <strain evidence="4">G859</strain>
        <tissue evidence="4">Whole worm</tissue>
    </source>
</reference>
<comment type="caution">
    <text evidence="4">The sequence shown here is derived from an EMBL/GenBank/DDBJ whole genome shotgun (WGS) entry which is preliminary data.</text>
</comment>
<evidence type="ECO:0000256" key="1">
    <source>
        <dbReference type="SAM" id="Coils"/>
    </source>
</evidence>
<feature type="region of interest" description="Disordered" evidence="2">
    <location>
        <begin position="581"/>
        <end position="611"/>
    </location>
</feature>
<organism evidence="4 5">
    <name type="scientific">Trichostrongylus colubriformis</name>
    <name type="common">Black scour worm</name>
    <dbReference type="NCBI Taxonomy" id="6319"/>
    <lineage>
        <taxon>Eukaryota</taxon>
        <taxon>Metazoa</taxon>
        <taxon>Ecdysozoa</taxon>
        <taxon>Nematoda</taxon>
        <taxon>Chromadorea</taxon>
        <taxon>Rhabditida</taxon>
        <taxon>Rhabditina</taxon>
        <taxon>Rhabditomorpha</taxon>
        <taxon>Strongyloidea</taxon>
        <taxon>Trichostrongylidae</taxon>
        <taxon>Trichostrongylus</taxon>
    </lineage>
</organism>
<evidence type="ECO:0000313" key="4">
    <source>
        <dbReference type="EMBL" id="KAK5973544.1"/>
    </source>
</evidence>
<feature type="coiled-coil region" evidence="1">
    <location>
        <begin position="1020"/>
        <end position="1047"/>
    </location>
</feature>
<feature type="compositionally biased region" description="Low complexity" evidence="2">
    <location>
        <begin position="909"/>
        <end position="918"/>
    </location>
</feature>
<evidence type="ECO:0000259" key="3">
    <source>
        <dbReference type="PROSITE" id="PS00028"/>
    </source>
</evidence>
<dbReference type="PROSITE" id="PS00028">
    <property type="entry name" value="ZINC_FINGER_C2H2_1"/>
    <property type="match status" value="1"/>
</dbReference>
<dbReference type="PANTHER" id="PTHR33936:SF24">
    <property type="entry name" value="C2H2-TYPE DOMAIN-CONTAINING PROTEIN"/>
    <property type="match status" value="1"/>
</dbReference>